<gene>
    <name evidence="1" type="ORF">ACEZ3G_10800</name>
</gene>
<name>A0ACC7LJQ3_9FLAO</name>
<evidence type="ECO:0000313" key="2">
    <source>
        <dbReference type="Proteomes" id="UP001595191"/>
    </source>
</evidence>
<evidence type="ECO:0000313" key="1">
    <source>
        <dbReference type="EMBL" id="MFH6603966.1"/>
    </source>
</evidence>
<proteinExistence type="predicted"/>
<keyword evidence="1" id="KW-0012">Acyltransferase</keyword>
<dbReference type="Proteomes" id="UP001595191">
    <property type="component" value="Unassembled WGS sequence"/>
</dbReference>
<keyword evidence="1" id="KW-0808">Transferase</keyword>
<organism evidence="1 2">
    <name type="scientific">Meishania litoralis</name>
    <dbReference type="NCBI Taxonomy" id="3434685"/>
    <lineage>
        <taxon>Bacteria</taxon>
        <taxon>Pseudomonadati</taxon>
        <taxon>Bacteroidota</taxon>
        <taxon>Flavobacteriia</taxon>
        <taxon>Flavobacteriales</taxon>
        <taxon>Flavobacteriaceae</taxon>
        <taxon>Meishania</taxon>
    </lineage>
</organism>
<comment type="caution">
    <text evidence="1">The sequence shown here is derived from an EMBL/GenBank/DDBJ whole genome shotgun (WGS) entry which is preliminary data.</text>
</comment>
<dbReference type="EC" id="2.3.-.-" evidence="1"/>
<protein>
    <submittedName>
        <fullName evidence="1">GNAT family N-acetyltransferase</fullName>
        <ecNumber evidence="1">2.3.-.-</ecNumber>
    </submittedName>
</protein>
<reference evidence="1" key="1">
    <citation type="submission" date="2024-09" db="EMBL/GenBank/DDBJ databases">
        <authorList>
            <person name="Liu J."/>
        </authorList>
    </citation>
    <scope>NUCLEOTIDE SEQUENCE</scope>
    <source>
        <strain evidence="1">NBU2967</strain>
    </source>
</reference>
<keyword evidence="2" id="KW-1185">Reference proteome</keyword>
<sequence length="142" mass="15738">MTISILTKDQVDESLQTSITALYNQLNSNLKQLPLKQLVEDGDSLVFAICKSEGQVAGIALMATYKVISGHKGMIEDVVVDVKHRGQGIGRKLMEKLLESAKNKKLDEVLLFSGHHRTPAINLYKSLGFQLKDSGLYRLILN</sequence>
<accession>A0ACC7LJQ3</accession>
<dbReference type="EMBL" id="JBHFPV010000002">
    <property type="protein sequence ID" value="MFH6603966.1"/>
    <property type="molecule type" value="Genomic_DNA"/>
</dbReference>